<dbReference type="AlphaFoldDB" id="A0A840UP11"/>
<reference evidence="7 8" key="1">
    <citation type="submission" date="2020-08" db="EMBL/GenBank/DDBJ databases">
        <title>Genomic Encyclopedia of Type Strains, Phase IV (KMG-IV): sequencing the most valuable type-strain genomes for metagenomic binning, comparative biology and taxonomic classification.</title>
        <authorList>
            <person name="Goeker M."/>
        </authorList>
    </citation>
    <scope>NUCLEOTIDE SEQUENCE [LARGE SCALE GENOMIC DNA]</scope>
    <source>
        <strain evidence="7 8">DSM 28570</strain>
    </source>
</reference>
<dbReference type="PANTHER" id="PTHR30086:SF20">
    <property type="entry name" value="ARGININE EXPORTER PROTEIN ARGO-RELATED"/>
    <property type="match status" value="1"/>
</dbReference>
<evidence type="ECO:0000256" key="6">
    <source>
        <dbReference type="SAM" id="Phobius"/>
    </source>
</evidence>
<comment type="caution">
    <text evidence="7">The sequence shown here is derived from an EMBL/GenBank/DDBJ whole genome shotgun (WGS) entry which is preliminary data.</text>
</comment>
<dbReference type="GO" id="GO:0005886">
    <property type="term" value="C:plasma membrane"/>
    <property type="evidence" value="ECO:0007669"/>
    <property type="project" value="UniProtKB-SubCell"/>
</dbReference>
<name>A0A840UP11_9BACT</name>
<feature type="transmembrane region" description="Helical" evidence="6">
    <location>
        <begin position="43"/>
        <end position="68"/>
    </location>
</feature>
<proteinExistence type="predicted"/>
<evidence type="ECO:0000313" key="7">
    <source>
        <dbReference type="EMBL" id="MBB5346566.1"/>
    </source>
</evidence>
<gene>
    <name evidence="7" type="ORF">HNQ81_000273</name>
</gene>
<dbReference type="PANTHER" id="PTHR30086">
    <property type="entry name" value="ARGININE EXPORTER PROTEIN ARGO"/>
    <property type="match status" value="1"/>
</dbReference>
<keyword evidence="4 6" id="KW-1133">Transmembrane helix</keyword>
<dbReference type="Pfam" id="PF01810">
    <property type="entry name" value="LysE"/>
    <property type="match status" value="1"/>
</dbReference>
<evidence type="ECO:0000256" key="5">
    <source>
        <dbReference type="ARBA" id="ARBA00023136"/>
    </source>
</evidence>
<dbReference type="Proteomes" id="UP000539642">
    <property type="component" value="Unassembled WGS sequence"/>
</dbReference>
<evidence type="ECO:0000256" key="1">
    <source>
        <dbReference type="ARBA" id="ARBA00004651"/>
    </source>
</evidence>
<keyword evidence="3 6" id="KW-0812">Transmembrane</keyword>
<organism evidence="7 8">
    <name type="scientific">Desulfoprunum benzoelyticum</name>
    <dbReference type="NCBI Taxonomy" id="1506996"/>
    <lineage>
        <taxon>Bacteria</taxon>
        <taxon>Pseudomonadati</taxon>
        <taxon>Thermodesulfobacteriota</taxon>
        <taxon>Desulfobulbia</taxon>
        <taxon>Desulfobulbales</taxon>
        <taxon>Desulfobulbaceae</taxon>
        <taxon>Desulfoprunum</taxon>
    </lineage>
</organism>
<evidence type="ECO:0000256" key="3">
    <source>
        <dbReference type="ARBA" id="ARBA00022692"/>
    </source>
</evidence>
<protein>
    <submittedName>
        <fullName evidence="7">Threonine/homoserine/homoserine lactone efflux protein</fullName>
    </submittedName>
</protein>
<comment type="subcellular location">
    <subcellularLocation>
        <location evidence="1">Cell membrane</location>
        <topology evidence="1">Multi-pass membrane protein</topology>
    </subcellularLocation>
</comment>
<feature type="transmembrane region" description="Helical" evidence="6">
    <location>
        <begin position="187"/>
        <end position="209"/>
    </location>
</feature>
<feature type="transmembrane region" description="Helical" evidence="6">
    <location>
        <begin position="12"/>
        <end position="31"/>
    </location>
</feature>
<feature type="transmembrane region" description="Helical" evidence="6">
    <location>
        <begin position="120"/>
        <end position="138"/>
    </location>
</feature>
<keyword evidence="5 6" id="KW-0472">Membrane</keyword>
<dbReference type="EMBL" id="JACHEO010000001">
    <property type="protein sequence ID" value="MBB5346566.1"/>
    <property type="molecule type" value="Genomic_DNA"/>
</dbReference>
<keyword evidence="8" id="KW-1185">Reference proteome</keyword>
<evidence type="ECO:0000256" key="2">
    <source>
        <dbReference type="ARBA" id="ARBA00022475"/>
    </source>
</evidence>
<evidence type="ECO:0000256" key="4">
    <source>
        <dbReference type="ARBA" id="ARBA00022989"/>
    </source>
</evidence>
<evidence type="ECO:0000313" key="8">
    <source>
        <dbReference type="Proteomes" id="UP000539642"/>
    </source>
</evidence>
<dbReference type="PIRSF" id="PIRSF006324">
    <property type="entry name" value="LeuE"/>
    <property type="match status" value="1"/>
</dbReference>
<dbReference type="RefSeq" id="WP_205240131.1">
    <property type="nucleotide sequence ID" value="NZ_JACHEO010000001.1"/>
</dbReference>
<accession>A0A840UP11</accession>
<feature type="transmembrane region" description="Helical" evidence="6">
    <location>
        <begin position="80"/>
        <end position="99"/>
    </location>
</feature>
<dbReference type="InterPro" id="IPR001123">
    <property type="entry name" value="LeuE-type"/>
</dbReference>
<keyword evidence="2" id="KW-1003">Cell membrane</keyword>
<dbReference type="GO" id="GO:0015171">
    <property type="term" value="F:amino acid transmembrane transporter activity"/>
    <property type="evidence" value="ECO:0007669"/>
    <property type="project" value="TreeGrafter"/>
</dbReference>
<feature type="transmembrane region" description="Helical" evidence="6">
    <location>
        <begin position="150"/>
        <end position="175"/>
    </location>
</feature>
<sequence>MSILGTENLGVFVAAGLLLNVTPGADMLFIASRSAAQGPRAGMIAALGIGAGCLLHILCAGLGLSVVLATSALAFTAVKYAGALYLVYLGIASLLTIGAGRRATPDDPAPLTPARIFRQAMLINALNPKVALFFLALLPQFVSPATSHPALAFLFLGALFNFNGTIVNVAFALLASHLADRFRQSAVLVRLCRIAAAALFIGLGLRLAMMARK</sequence>